<keyword evidence="1" id="KW-0472">Membrane</keyword>
<accession>A0A8S5ST86</accession>
<evidence type="ECO:0000256" key="1">
    <source>
        <dbReference type="SAM" id="Phobius"/>
    </source>
</evidence>
<reference evidence="2" key="1">
    <citation type="journal article" date="2021" name="Proc. Natl. Acad. Sci. U.S.A.">
        <title>A Catalog of Tens of Thousands of Viruses from Human Metagenomes Reveals Hidden Associations with Chronic Diseases.</title>
        <authorList>
            <person name="Tisza M.J."/>
            <person name="Buck C.B."/>
        </authorList>
    </citation>
    <scope>NUCLEOTIDE SEQUENCE</scope>
    <source>
        <strain evidence="2">CtFRY1</strain>
    </source>
</reference>
<proteinExistence type="predicted"/>
<organism evidence="2">
    <name type="scientific">Siphoviridae sp. ctFRY1</name>
    <dbReference type="NCBI Taxonomy" id="2827820"/>
    <lineage>
        <taxon>Viruses</taxon>
        <taxon>Duplodnaviria</taxon>
        <taxon>Heunggongvirae</taxon>
        <taxon>Uroviricota</taxon>
        <taxon>Caudoviricetes</taxon>
    </lineage>
</organism>
<name>A0A8S5ST86_9CAUD</name>
<keyword evidence="1" id="KW-0812">Transmembrane</keyword>
<protein>
    <submittedName>
        <fullName evidence="2">Tail assembly protein</fullName>
    </submittedName>
</protein>
<feature type="transmembrane region" description="Helical" evidence="1">
    <location>
        <begin position="108"/>
        <end position="131"/>
    </location>
</feature>
<sequence length="218" mass="22558">MGQTQRPTGENCDMAMTTFKLYGVLGRRFGKEHKLDCFTPGEGITGLCVKLPGLQEFLMSAHLDNMMFKVRKGNHTMSGTDELGEAHGNRVITIAPVMTGAKSGLGQLLAGVAIVVASFYTGGLAAAAFGASAATAAAIGTATFSFGMSMALGGVMQLLSPQPKGLQTRQDVDNKASYAFGGPVNTTAQGTALGVLWGEREIGGAIISAGIVTEDLHE</sequence>
<feature type="transmembrane region" description="Helical" evidence="1">
    <location>
        <begin position="137"/>
        <end position="159"/>
    </location>
</feature>
<dbReference type="EMBL" id="BK032676">
    <property type="protein sequence ID" value="DAF54261.1"/>
    <property type="molecule type" value="Genomic_DNA"/>
</dbReference>
<evidence type="ECO:0000313" key="2">
    <source>
        <dbReference type="EMBL" id="DAF54261.1"/>
    </source>
</evidence>
<keyword evidence="1" id="KW-1133">Transmembrane helix</keyword>